<gene>
    <name evidence="2" type="ORF">RCL2_000745000</name>
    <name evidence="1" type="ORF">RclHR1_00020029</name>
</gene>
<name>A0A2Z6RIX6_9GLOM</name>
<keyword evidence="3" id="KW-1185">Reference proteome</keyword>
<dbReference type="EMBL" id="BLAL01000047">
    <property type="protein sequence ID" value="GES80156.1"/>
    <property type="molecule type" value="Genomic_DNA"/>
</dbReference>
<proteinExistence type="predicted"/>
<evidence type="ECO:0000313" key="1">
    <source>
        <dbReference type="EMBL" id="GBB92326.1"/>
    </source>
</evidence>
<evidence type="ECO:0000313" key="3">
    <source>
        <dbReference type="Proteomes" id="UP000247702"/>
    </source>
</evidence>
<dbReference type="EMBL" id="BEXD01001112">
    <property type="protein sequence ID" value="GBB92326.1"/>
    <property type="molecule type" value="Genomic_DNA"/>
</dbReference>
<protein>
    <submittedName>
        <fullName evidence="1">Uncharacterized protein</fullName>
    </submittedName>
</protein>
<dbReference type="Proteomes" id="UP000247702">
    <property type="component" value="Unassembled WGS sequence"/>
</dbReference>
<organism evidence="1 3">
    <name type="scientific">Rhizophagus clarus</name>
    <dbReference type="NCBI Taxonomy" id="94130"/>
    <lineage>
        <taxon>Eukaryota</taxon>
        <taxon>Fungi</taxon>
        <taxon>Fungi incertae sedis</taxon>
        <taxon>Mucoromycota</taxon>
        <taxon>Glomeromycotina</taxon>
        <taxon>Glomeromycetes</taxon>
        <taxon>Glomerales</taxon>
        <taxon>Glomeraceae</taxon>
        <taxon>Rhizophagus</taxon>
    </lineage>
</organism>
<reference evidence="1 3" key="1">
    <citation type="submission" date="2017-11" db="EMBL/GenBank/DDBJ databases">
        <title>The genome of Rhizophagus clarus HR1 reveals common genetic basis of auxotrophy among arbuscular mycorrhizal fungi.</title>
        <authorList>
            <person name="Kobayashi Y."/>
        </authorList>
    </citation>
    <scope>NUCLEOTIDE SEQUENCE [LARGE SCALE GENOMIC DNA]</scope>
    <source>
        <strain evidence="1 3">HR1</strain>
    </source>
</reference>
<sequence>MHINFGECSSIITQQTLMSNVGCLENQESIKYMKLIRICEPTNLFRNFEIHEFYYLKCVIARNHSPF</sequence>
<dbReference type="Proteomes" id="UP000615446">
    <property type="component" value="Unassembled WGS sequence"/>
</dbReference>
<evidence type="ECO:0000313" key="2">
    <source>
        <dbReference type="EMBL" id="GES80156.1"/>
    </source>
</evidence>
<comment type="caution">
    <text evidence="1">The sequence shown here is derived from an EMBL/GenBank/DDBJ whole genome shotgun (WGS) entry which is preliminary data.</text>
</comment>
<dbReference type="AlphaFoldDB" id="A0A2Z6RIX6"/>
<accession>A0A2Z6RIX6</accession>
<reference evidence="2" key="2">
    <citation type="submission" date="2019-10" db="EMBL/GenBank/DDBJ databases">
        <title>Conservation and host-specific expression of non-tandemly repeated heterogenous ribosome RNA gene in arbuscular mycorrhizal fungi.</title>
        <authorList>
            <person name="Maeda T."/>
            <person name="Kobayashi Y."/>
            <person name="Nakagawa T."/>
            <person name="Ezawa T."/>
            <person name="Yamaguchi K."/>
            <person name="Bino T."/>
            <person name="Nishimoto Y."/>
            <person name="Shigenobu S."/>
            <person name="Kawaguchi M."/>
        </authorList>
    </citation>
    <scope>NUCLEOTIDE SEQUENCE</scope>
    <source>
        <strain evidence="2">HR1</strain>
    </source>
</reference>